<evidence type="ECO:0000259" key="2">
    <source>
        <dbReference type="SMART" id="SM00849"/>
    </source>
</evidence>
<proteinExistence type="inferred from homology"/>
<dbReference type="PANTHER" id="PTHR42951">
    <property type="entry name" value="METALLO-BETA-LACTAMASE DOMAIN-CONTAINING"/>
    <property type="match status" value="1"/>
</dbReference>
<accession>A0A255Z3L0</accession>
<dbReference type="CDD" id="cd16282">
    <property type="entry name" value="metallo-hydrolase-like_MBL-fold"/>
    <property type="match status" value="1"/>
</dbReference>
<reference evidence="3 4" key="1">
    <citation type="submission" date="2017-07" db="EMBL/GenBank/DDBJ databases">
        <title>Niveispirillum cyanobacteriorum sp. nov., isolated from cyanobacterial aggregates in a eutrophic lake.</title>
        <authorList>
            <person name="Cai H."/>
        </authorList>
    </citation>
    <scope>NUCLEOTIDE SEQUENCE [LARGE SCALE GENOMIC DNA]</scope>
    <source>
        <strain evidence="4">TH1-14</strain>
    </source>
</reference>
<dbReference type="OrthoDB" id="420651at2"/>
<dbReference type="Gene3D" id="3.60.15.10">
    <property type="entry name" value="Ribonuclease Z/Hydroxyacylglutathione hydrolase-like"/>
    <property type="match status" value="1"/>
</dbReference>
<feature type="domain" description="Metallo-beta-lactamase" evidence="2">
    <location>
        <begin position="88"/>
        <end position="271"/>
    </location>
</feature>
<protein>
    <recommendedName>
        <fullName evidence="2">Metallo-beta-lactamase domain-containing protein</fullName>
    </recommendedName>
</protein>
<evidence type="ECO:0000256" key="1">
    <source>
        <dbReference type="ARBA" id="ARBA00005250"/>
    </source>
</evidence>
<keyword evidence="4" id="KW-1185">Reference proteome</keyword>
<dbReference type="InterPro" id="IPR001279">
    <property type="entry name" value="Metallo-B-lactamas"/>
</dbReference>
<dbReference type="InterPro" id="IPR050855">
    <property type="entry name" value="NDM-1-like"/>
</dbReference>
<gene>
    <name evidence="3" type="ORF">CHU95_07220</name>
</gene>
<dbReference type="SUPFAM" id="SSF56281">
    <property type="entry name" value="Metallo-hydrolase/oxidoreductase"/>
    <property type="match status" value="1"/>
</dbReference>
<dbReference type="EMBL" id="NOXU01000025">
    <property type="protein sequence ID" value="OYQ35514.1"/>
    <property type="molecule type" value="Genomic_DNA"/>
</dbReference>
<dbReference type="PANTHER" id="PTHR42951:SF4">
    <property type="entry name" value="ACYL-COENZYME A THIOESTERASE MBLAC2"/>
    <property type="match status" value="1"/>
</dbReference>
<organism evidence="3 4">
    <name type="scientific">Niveispirillum lacus</name>
    <dbReference type="NCBI Taxonomy" id="1981099"/>
    <lineage>
        <taxon>Bacteria</taxon>
        <taxon>Pseudomonadati</taxon>
        <taxon>Pseudomonadota</taxon>
        <taxon>Alphaproteobacteria</taxon>
        <taxon>Rhodospirillales</taxon>
        <taxon>Azospirillaceae</taxon>
        <taxon>Niveispirillum</taxon>
    </lineage>
</organism>
<dbReference type="GO" id="GO:0017001">
    <property type="term" value="P:antibiotic catabolic process"/>
    <property type="evidence" value="ECO:0007669"/>
    <property type="project" value="UniProtKB-ARBA"/>
</dbReference>
<comment type="caution">
    <text evidence="3">The sequence shown here is derived from an EMBL/GenBank/DDBJ whole genome shotgun (WGS) entry which is preliminary data.</text>
</comment>
<dbReference type="InterPro" id="IPR036866">
    <property type="entry name" value="RibonucZ/Hydroxyglut_hydro"/>
</dbReference>
<evidence type="ECO:0000313" key="3">
    <source>
        <dbReference type="EMBL" id="OYQ35514.1"/>
    </source>
</evidence>
<sequence length="340" mass="35121">MTNGGGLMMGNCGCDRRGFFGHAFGCGAWVAIALTAGTATARQSQARTLTDPVVTSAFARIEKLADGVWAVISTPFAPDGGRGDRTTLSNGGIIAGRDGVLVVEGFNTPAGGAWLSDQALALTGRRPTHVVATHYHLDHVGGLSGFRRGADGPELLMTAQTGALSAQRNGLPRPVEGSPFAKAAPVLLPTLIVPEGEAVLDLGGRTVRLVARTGHTDSDVTVELDDPRVIFGGDLLWNGIFPNYVDADPVKLSAAVRAVLADPATLVVPGHGSLSNAADLSPYLGVLDAVEAAARRAHAAGMTVEKAASAFTLPPGLGAWTLFSAGFYTNAFKAWYRVLG</sequence>
<dbReference type="AlphaFoldDB" id="A0A255Z3L0"/>
<name>A0A255Z3L0_9PROT</name>
<evidence type="ECO:0000313" key="4">
    <source>
        <dbReference type="Proteomes" id="UP000216998"/>
    </source>
</evidence>
<dbReference type="Pfam" id="PF00753">
    <property type="entry name" value="Lactamase_B"/>
    <property type="match status" value="1"/>
</dbReference>
<dbReference type="Proteomes" id="UP000216998">
    <property type="component" value="Unassembled WGS sequence"/>
</dbReference>
<comment type="similarity">
    <text evidence="1">Belongs to the metallo-beta-lactamase superfamily. Class-B beta-lactamase family.</text>
</comment>
<dbReference type="SMART" id="SM00849">
    <property type="entry name" value="Lactamase_B"/>
    <property type="match status" value="1"/>
</dbReference>